<dbReference type="InterPro" id="IPR015797">
    <property type="entry name" value="NUDIX_hydrolase-like_dom_sf"/>
</dbReference>
<evidence type="ECO:0000313" key="13">
    <source>
        <dbReference type="Proteomes" id="UP001560573"/>
    </source>
</evidence>
<keyword evidence="13" id="KW-1185">Reference proteome</keyword>
<dbReference type="EC" id="5.3.3.2" evidence="3 10"/>
<name>A0ABV3ZF06_9BACT</name>
<dbReference type="PROSITE" id="PS51462">
    <property type="entry name" value="NUDIX"/>
    <property type="match status" value="1"/>
</dbReference>
<evidence type="ECO:0000256" key="3">
    <source>
        <dbReference type="ARBA" id="ARBA00012057"/>
    </source>
</evidence>
<dbReference type="Proteomes" id="UP001560573">
    <property type="component" value="Unassembled WGS sequence"/>
</dbReference>
<keyword evidence="4" id="KW-0963">Cytoplasm</keyword>
<evidence type="ECO:0000256" key="5">
    <source>
        <dbReference type="ARBA" id="ARBA00022723"/>
    </source>
</evidence>
<comment type="pathway">
    <text evidence="1">Isoprenoid biosynthesis; dimethylallyl diphosphate biosynthesis; dimethylallyl diphosphate from isopentenyl diphosphate: step 1/1.</text>
</comment>
<comment type="caution">
    <text evidence="12">The sequence shown here is derived from an EMBL/GenBank/DDBJ whole genome shotgun (WGS) entry which is preliminary data.</text>
</comment>
<dbReference type="HAMAP" id="MF_00202">
    <property type="entry name" value="Idi"/>
    <property type="match status" value="1"/>
</dbReference>
<sequence length="188" mass="21632">MEHVILVNDKDEAIGEMEKMEAHEKALLHRAFSVFIFNKKGEMLLQQRALKKYHSGGLWTNACCSHPKPNEDTSASALRRLREELGFETDLSKIFEFTYQASFPNGLTENEFDHVFVGTYNGRIEPNPEEVNDYCFKTMEDIAASLQSHPHKYTVWFHIAFGKVHDWWKQHVTSLAASAVENIVTKQS</sequence>
<evidence type="ECO:0000256" key="2">
    <source>
        <dbReference type="ARBA" id="ARBA00007579"/>
    </source>
</evidence>
<evidence type="ECO:0000256" key="7">
    <source>
        <dbReference type="ARBA" id="ARBA00023211"/>
    </source>
</evidence>
<keyword evidence="7" id="KW-0464">Manganese</keyword>
<gene>
    <name evidence="12" type="primary">idi</name>
    <name evidence="12" type="ORF">QTN47_13200</name>
</gene>
<dbReference type="CDD" id="cd02885">
    <property type="entry name" value="NUDIX_IPP_Isomerase"/>
    <property type="match status" value="1"/>
</dbReference>
<dbReference type="Pfam" id="PF00293">
    <property type="entry name" value="NUDIX"/>
    <property type="match status" value="1"/>
</dbReference>
<evidence type="ECO:0000259" key="11">
    <source>
        <dbReference type="PROSITE" id="PS51462"/>
    </source>
</evidence>
<evidence type="ECO:0000256" key="8">
    <source>
        <dbReference type="ARBA" id="ARBA00023229"/>
    </source>
</evidence>
<evidence type="ECO:0000256" key="10">
    <source>
        <dbReference type="NCBIfam" id="TIGR02150"/>
    </source>
</evidence>
<evidence type="ECO:0000256" key="1">
    <source>
        <dbReference type="ARBA" id="ARBA00004826"/>
    </source>
</evidence>
<dbReference type="PIRSF" id="PIRSF018427">
    <property type="entry name" value="Isopntndiph_ism"/>
    <property type="match status" value="1"/>
</dbReference>
<evidence type="ECO:0000256" key="9">
    <source>
        <dbReference type="ARBA" id="ARBA00023235"/>
    </source>
</evidence>
<protein>
    <recommendedName>
        <fullName evidence="3 10">Isopentenyl-diphosphate delta-isomerase</fullName>
        <ecNumber evidence="3 10">5.3.3.2</ecNumber>
    </recommendedName>
</protein>
<accession>A0ABV3ZF06</accession>
<comment type="similarity">
    <text evidence="2">Belongs to the IPP isomerase type 1 family.</text>
</comment>
<dbReference type="RefSeq" id="WP_369329874.1">
    <property type="nucleotide sequence ID" value="NZ_JAULBC010000004.1"/>
</dbReference>
<keyword evidence="8" id="KW-0414">Isoprene biosynthesis</keyword>
<keyword evidence="9 12" id="KW-0413">Isomerase</keyword>
<evidence type="ECO:0000256" key="4">
    <source>
        <dbReference type="ARBA" id="ARBA00022490"/>
    </source>
</evidence>
<dbReference type="GO" id="GO:0004452">
    <property type="term" value="F:isopentenyl-diphosphate delta-isomerase activity"/>
    <property type="evidence" value="ECO:0007669"/>
    <property type="project" value="UniProtKB-EC"/>
</dbReference>
<keyword evidence="6" id="KW-0460">Magnesium</keyword>
<dbReference type="EMBL" id="JAULBC010000004">
    <property type="protein sequence ID" value="MEX6688464.1"/>
    <property type="molecule type" value="Genomic_DNA"/>
</dbReference>
<proteinExistence type="inferred from homology"/>
<dbReference type="InterPro" id="IPR056375">
    <property type="entry name" value="Idi_bact"/>
</dbReference>
<dbReference type="SUPFAM" id="SSF55811">
    <property type="entry name" value="Nudix"/>
    <property type="match status" value="1"/>
</dbReference>
<dbReference type="NCBIfam" id="NF002995">
    <property type="entry name" value="PRK03759.1"/>
    <property type="match status" value="1"/>
</dbReference>
<evidence type="ECO:0000256" key="6">
    <source>
        <dbReference type="ARBA" id="ARBA00022842"/>
    </source>
</evidence>
<dbReference type="NCBIfam" id="TIGR02150">
    <property type="entry name" value="IPP_isom_1"/>
    <property type="match status" value="1"/>
</dbReference>
<dbReference type="Gene3D" id="3.90.79.10">
    <property type="entry name" value="Nucleoside Triphosphate Pyrophosphohydrolase"/>
    <property type="match status" value="1"/>
</dbReference>
<dbReference type="InterPro" id="IPR000086">
    <property type="entry name" value="NUDIX_hydrolase_dom"/>
</dbReference>
<keyword evidence="5" id="KW-0479">Metal-binding</keyword>
<dbReference type="PANTHER" id="PTHR10885:SF0">
    <property type="entry name" value="ISOPENTENYL-DIPHOSPHATE DELTA-ISOMERASE"/>
    <property type="match status" value="1"/>
</dbReference>
<feature type="domain" description="Nudix hydrolase" evidence="11">
    <location>
        <begin position="27"/>
        <end position="159"/>
    </location>
</feature>
<dbReference type="InterPro" id="IPR011876">
    <property type="entry name" value="IsopentenylPP_isomerase_typ1"/>
</dbReference>
<reference evidence="12 13" key="1">
    <citation type="submission" date="2023-07" db="EMBL/GenBank/DDBJ databases">
        <authorList>
            <person name="Lian W.-H."/>
        </authorList>
    </citation>
    <scope>NUCLEOTIDE SEQUENCE [LARGE SCALE GENOMIC DNA]</scope>
    <source>
        <strain evidence="12 13">SYSU DXS3180</strain>
    </source>
</reference>
<dbReference type="PANTHER" id="PTHR10885">
    <property type="entry name" value="ISOPENTENYL-DIPHOSPHATE DELTA-ISOMERASE"/>
    <property type="match status" value="1"/>
</dbReference>
<evidence type="ECO:0000313" key="12">
    <source>
        <dbReference type="EMBL" id="MEX6688464.1"/>
    </source>
</evidence>
<organism evidence="12 13">
    <name type="scientific">Danxiaibacter flavus</name>
    <dbReference type="NCBI Taxonomy" id="3049108"/>
    <lineage>
        <taxon>Bacteria</taxon>
        <taxon>Pseudomonadati</taxon>
        <taxon>Bacteroidota</taxon>
        <taxon>Chitinophagia</taxon>
        <taxon>Chitinophagales</taxon>
        <taxon>Chitinophagaceae</taxon>
        <taxon>Danxiaibacter</taxon>
    </lineage>
</organism>